<feature type="signal peptide" evidence="2">
    <location>
        <begin position="1"/>
        <end position="25"/>
    </location>
</feature>
<dbReference type="AlphaFoldDB" id="A0A319DHX8"/>
<evidence type="ECO:0000313" key="4">
    <source>
        <dbReference type="Proteomes" id="UP000247810"/>
    </source>
</evidence>
<dbReference type="VEuPathDB" id="FungiDB:BO71DRAFT_144882"/>
<evidence type="ECO:0000313" key="3">
    <source>
        <dbReference type="EMBL" id="PYH97130.1"/>
    </source>
</evidence>
<evidence type="ECO:0008006" key="5">
    <source>
        <dbReference type="Google" id="ProtNLM"/>
    </source>
</evidence>
<keyword evidence="4" id="KW-1185">Reference proteome</keyword>
<dbReference type="EMBL" id="KZ825828">
    <property type="protein sequence ID" value="PYH97130.1"/>
    <property type="molecule type" value="Genomic_DNA"/>
</dbReference>
<reference evidence="3 4" key="1">
    <citation type="submission" date="2018-02" db="EMBL/GenBank/DDBJ databases">
        <title>The genomes of Aspergillus section Nigri reveals drivers in fungal speciation.</title>
        <authorList>
            <consortium name="DOE Joint Genome Institute"/>
            <person name="Vesth T.C."/>
            <person name="Nybo J."/>
            <person name="Theobald S."/>
            <person name="Brandl J."/>
            <person name="Frisvad J.C."/>
            <person name="Nielsen K.F."/>
            <person name="Lyhne E.K."/>
            <person name="Kogle M.E."/>
            <person name="Kuo A."/>
            <person name="Riley R."/>
            <person name="Clum A."/>
            <person name="Nolan M."/>
            <person name="Lipzen A."/>
            <person name="Salamov A."/>
            <person name="Henrissat B."/>
            <person name="Wiebenga A."/>
            <person name="De vries R.P."/>
            <person name="Grigoriev I.V."/>
            <person name="Mortensen U.H."/>
            <person name="Andersen M.R."/>
            <person name="Baker S.E."/>
        </authorList>
    </citation>
    <scope>NUCLEOTIDE SEQUENCE [LARGE SCALE GENOMIC DNA]</scope>
    <source>
        <strain evidence="3 4">CBS 707.79</strain>
    </source>
</reference>
<evidence type="ECO:0000256" key="1">
    <source>
        <dbReference type="SAM" id="MobiDB-lite"/>
    </source>
</evidence>
<feature type="region of interest" description="Disordered" evidence="1">
    <location>
        <begin position="74"/>
        <end position="97"/>
    </location>
</feature>
<evidence type="ECO:0000256" key="2">
    <source>
        <dbReference type="SAM" id="SignalP"/>
    </source>
</evidence>
<proteinExistence type="predicted"/>
<feature type="chain" id="PRO_5016302131" description="Secreted protein" evidence="2">
    <location>
        <begin position="26"/>
        <end position="97"/>
    </location>
</feature>
<accession>A0A319DHX8</accession>
<organism evidence="3 4">
    <name type="scientific">Aspergillus ellipticus CBS 707.79</name>
    <dbReference type="NCBI Taxonomy" id="1448320"/>
    <lineage>
        <taxon>Eukaryota</taxon>
        <taxon>Fungi</taxon>
        <taxon>Dikarya</taxon>
        <taxon>Ascomycota</taxon>
        <taxon>Pezizomycotina</taxon>
        <taxon>Eurotiomycetes</taxon>
        <taxon>Eurotiomycetidae</taxon>
        <taxon>Eurotiales</taxon>
        <taxon>Aspergillaceae</taxon>
        <taxon>Aspergillus</taxon>
        <taxon>Aspergillus subgen. Circumdati</taxon>
    </lineage>
</organism>
<dbReference type="Proteomes" id="UP000247810">
    <property type="component" value="Unassembled WGS sequence"/>
</dbReference>
<protein>
    <recommendedName>
        <fullName evidence="5">Secreted protein</fullName>
    </recommendedName>
</protein>
<gene>
    <name evidence="3" type="ORF">BO71DRAFT_144882</name>
</gene>
<keyword evidence="2" id="KW-0732">Signal</keyword>
<name>A0A319DHX8_9EURO</name>
<sequence length="97" mass="10198">MNLSSLSAAPCFLLLLLLAPSPSSPMSPEVSASPPLRKSCTSLQSLAFPSPRAAPPHSCPAFLFPSRPPPTPLSALLDPWNTPVPDPTFLSTTAHRP</sequence>